<keyword evidence="2" id="KW-1185">Reference proteome</keyword>
<evidence type="ECO:0000313" key="2">
    <source>
        <dbReference type="Proteomes" id="UP000189911"/>
    </source>
</evidence>
<sequence length="364" mass="41101">MDDALLSKEDPEQSLVSYCVSPGEQFLLCLEVTTVRPVKVFVRVKNLKSNSKVGKYELPMDISSTVLEKESFGIKLVQASIAHKNKAEVKHYIIINTGDGLSFLTLEQLFSVGGEIPRKWQHSSFNDTITSFHGYNVRGCNVQVVYATKLGAVVKFDFNIASGAFKKLEEHKDVAADSINTCSPCMPVDIDPLTTYIPELVFSSFDNNLYSLENTLQKLPIFEPMTENKTLVSASGVIAKQYSTKSLRYYVANVLNSGCHLFKRSANDDWDKVQLFERHVSSEEFSPFADCLVSCYGRTQLRIATGSECGKIFYWRYDYRDELILESNELEVGREGDTVYGLQLLGSNVYYMVNRDFIDCRTIN</sequence>
<organism evidence="1 2">
    <name type="scientific">Lachancea nothofagi CBS 11611</name>
    <dbReference type="NCBI Taxonomy" id="1266666"/>
    <lineage>
        <taxon>Eukaryota</taxon>
        <taxon>Fungi</taxon>
        <taxon>Dikarya</taxon>
        <taxon>Ascomycota</taxon>
        <taxon>Saccharomycotina</taxon>
        <taxon>Saccharomycetes</taxon>
        <taxon>Saccharomycetales</taxon>
        <taxon>Saccharomycetaceae</taxon>
        <taxon>Lachancea</taxon>
    </lineage>
</organism>
<dbReference type="Proteomes" id="UP000189911">
    <property type="component" value="Chromosome C"/>
</dbReference>
<protein>
    <submittedName>
        <fullName evidence="1">LANO_0C02872g1_1</fullName>
    </submittedName>
</protein>
<dbReference type="AlphaFoldDB" id="A0A1G4J5X4"/>
<dbReference type="EMBL" id="LT598446">
    <property type="protein sequence ID" value="SCU84943.1"/>
    <property type="molecule type" value="Genomic_DNA"/>
</dbReference>
<accession>A0A1G4J5X4</accession>
<dbReference type="OrthoDB" id="4033799at2759"/>
<name>A0A1G4J5X4_9SACH</name>
<reference evidence="2" key="1">
    <citation type="submission" date="2016-03" db="EMBL/GenBank/DDBJ databases">
        <authorList>
            <person name="Devillers Hugo."/>
        </authorList>
    </citation>
    <scope>NUCLEOTIDE SEQUENCE [LARGE SCALE GENOMIC DNA]</scope>
</reference>
<evidence type="ECO:0000313" key="1">
    <source>
        <dbReference type="EMBL" id="SCU84943.1"/>
    </source>
</evidence>
<gene>
    <name evidence="1" type="ORF">LANO_0C02872G</name>
</gene>
<proteinExistence type="predicted"/>